<gene>
    <name evidence="1" type="ORF">GDO86_013728</name>
</gene>
<evidence type="ECO:0000313" key="2">
    <source>
        <dbReference type="Proteomes" id="UP000812440"/>
    </source>
</evidence>
<keyword evidence="2" id="KW-1185">Reference proteome</keyword>
<protein>
    <submittedName>
        <fullName evidence="1">Uncharacterized protein</fullName>
    </submittedName>
</protein>
<dbReference type="Proteomes" id="UP000812440">
    <property type="component" value="Chromosome 8_10"/>
</dbReference>
<proteinExistence type="predicted"/>
<evidence type="ECO:0000313" key="1">
    <source>
        <dbReference type="EMBL" id="KAG8445965.1"/>
    </source>
</evidence>
<comment type="caution">
    <text evidence="1">The sequence shown here is derived from an EMBL/GenBank/DDBJ whole genome shotgun (WGS) entry which is preliminary data.</text>
</comment>
<sequence>MTSVSLSPVWEVRVEGLIHIQRTANGFVIRNLSEMGSYPREGNKKLTLKYFFPDLRSKLPIPLVIELWPKDPVYCRLQGSPVCDIFLLESFAVLDFVYSYLTACENKNINIFAWNWIFLNDDEKPTNHRSGRFR</sequence>
<reference evidence="1" key="1">
    <citation type="thesis" date="2020" institute="ProQuest LLC" country="789 East Eisenhower Parkway, Ann Arbor, MI, USA">
        <title>Comparative Genomics and Chromosome Evolution.</title>
        <authorList>
            <person name="Mudd A.B."/>
        </authorList>
    </citation>
    <scope>NUCLEOTIDE SEQUENCE</scope>
    <source>
        <strain evidence="1">Female2</strain>
        <tissue evidence="1">Blood</tissue>
    </source>
</reference>
<organism evidence="1 2">
    <name type="scientific">Hymenochirus boettgeri</name>
    <name type="common">Congo dwarf clawed frog</name>
    <dbReference type="NCBI Taxonomy" id="247094"/>
    <lineage>
        <taxon>Eukaryota</taxon>
        <taxon>Metazoa</taxon>
        <taxon>Chordata</taxon>
        <taxon>Craniata</taxon>
        <taxon>Vertebrata</taxon>
        <taxon>Euteleostomi</taxon>
        <taxon>Amphibia</taxon>
        <taxon>Batrachia</taxon>
        <taxon>Anura</taxon>
        <taxon>Pipoidea</taxon>
        <taxon>Pipidae</taxon>
        <taxon>Pipinae</taxon>
        <taxon>Hymenochirus</taxon>
    </lineage>
</organism>
<dbReference type="EMBL" id="JAACNH010000003">
    <property type="protein sequence ID" value="KAG8445965.1"/>
    <property type="molecule type" value="Genomic_DNA"/>
</dbReference>
<dbReference type="AlphaFoldDB" id="A0A8T2JL27"/>
<accession>A0A8T2JL27</accession>
<name>A0A8T2JL27_9PIPI</name>